<reference evidence="2" key="1">
    <citation type="journal article" date="2023" name="Front. Plant Sci.">
        <title>Chromosomal-level genome assembly of Melastoma candidum provides insights into trichome evolution.</title>
        <authorList>
            <person name="Zhong Y."/>
            <person name="Wu W."/>
            <person name="Sun C."/>
            <person name="Zou P."/>
            <person name="Liu Y."/>
            <person name="Dai S."/>
            <person name="Zhou R."/>
        </authorList>
    </citation>
    <scope>NUCLEOTIDE SEQUENCE [LARGE SCALE GENOMIC DNA]</scope>
</reference>
<protein>
    <submittedName>
        <fullName evidence="1">Uncharacterized protein</fullName>
    </submittedName>
</protein>
<keyword evidence="2" id="KW-1185">Reference proteome</keyword>
<dbReference type="EMBL" id="CM042882">
    <property type="protein sequence ID" value="KAI4381180.1"/>
    <property type="molecule type" value="Genomic_DNA"/>
</dbReference>
<proteinExistence type="predicted"/>
<gene>
    <name evidence="1" type="ORF">MLD38_007282</name>
</gene>
<name>A0ACB9RQ42_9MYRT</name>
<accession>A0ACB9RQ42</accession>
<sequence>MYADEYGLVSCACNGTRHLANITYEIKKGDSYYLVSIDVFENLTNWHAVEGANPTLDPVALQVGTKSIFPLFL</sequence>
<organism evidence="1 2">
    <name type="scientific">Melastoma candidum</name>
    <dbReference type="NCBI Taxonomy" id="119954"/>
    <lineage>
        <taxon>Eukaryota</taxon>
        <taxon>Viridiplantae</taxon>
        <taxon>Streptophyta</taxon>
        <taxon>Embryophyta</taxon>
        <taxon>Tracheophyta</taxon>
        <taxon>Spermatophyta</taxon>
        <taxon>Magnoliopsida</taxon>
        <taxon>eudicotyledons</taxon>
        <taxon>Gunneridae</taxon>
        <taxon>Pentapetalae</taxon>
        <taxon>rosids</taxon>
        <taxon>malvids</taxon>
        <taxon>Myrtales</taxon>
        <taxon>Melastomataceae</taxon>
        <taxon>Melastomatoideae</taxon>
        <taxon>Melastomateae</taxon>
        <taxon>Melastoma</taxon>
    </lineage>
</organism>
<dbReference type="Proteomes" id="UP001057402">
    <property type="component" value="Chromosome 3"/>
</dbReference>
<comment type="caution">
    <text evidence="1">The sequence shown here is derived from an EMBL/GenBank/DDBJ whole genome shotgun (WGS) entry which is preliminary data.</text>
</comment>
<evidence type="ECO:0000313" key="1">
    <source>
        <dbReference type="EMBL" id="KAI4381180.1"/>
    </source>
</evidence>
<evidence type="ECO:0000313" key="2">
    <source>
        <dbReference type="Proteomes" id="UP001057402"/>
    </source>
</evidence>